<protein>
    <recommendedName>
        <fullName evidence="4">Lipoprotein</fullName>
    </recommendedName>
</protein>
<keyword evidence="3" id="KW-1185">Reference proteome</keyword>
<evidence type="ECO:0000313" key="2">
    <source>
        <dbReference type="EMBL" id="QQP89090.1"/>
    </source>
</evidence>
<name>A0ABX7B5L4_9PROT</name>
<dbReference type="Proteomes" id="UP000595197">
    <property type="component" value="Chromosome"/>
</dbReference>
<gene>
    <name evidence="2" type="ORF">IGS68_24335</name>
</gene>
<evidence type="ECO:0000256" key="1">
    <source>
        <dbReference type="SAM" id="MobiDB-lite"/>
    </source>
</evidence>
<reference evidence="2" key="1">
    <citation type="submission" date="2021-02" db="EMBL/GenBank/DDBJ databases">
        <title>Skermanella TT6 skin isolate.</title>
        <authorList>
            <person name="Lee K."/>
            <person name="Ganzorig M."/>
        </authorList>
    </citation>
    <scope>NUCLEOTIDE SEQUENCE</scope>
    <source>
        <strain evidence="2">TT6</strain>
    </source>
</reference>
<sequence>MDHLTSGIMGIIGSRFLALLPLAALLAGCGTTQSTSPLAMEVGTSAACVAEVEGRPDFAPLRAKSPPLGEMSPANLGDTAKPTPEEQELARSYLSAVAACTPRTEAILNPRDQAAGRAILTTWHEQEQLYAALASGRLTWGQFNRMTEALGRRMDRQLRTAMVAASAP</sequence>
<dbReference type="EMBL" id="CP067420">
    <property type="protein sequence ID" value="QQP89090.1"/>
    <property type="molecule type" value="Genomic_DNA"/>
</dbReference>
<feature type="region of interest" description="Disordered" evidence="1">
    <location>
        <begin position="63"/>
        <end position="82"/>
    </location>
</feature>
<accession>A0ABX7B5L4</accession>
<evidence type="ECO:0008006" key="4">
    <source>
        <dbReference type="Google" id="ProtNLM"/>
    </source>
</evidence>
<evidence type="ECO:0000313" key="3">
    <source>
        <dbReference type="Proteomes" id="UP000595197"/>
    </source>
</evidence>
<proteinExistence type="predicted"/>
<dbReference type="RefSeq" id="WP_201074886.1">
    <property type="nucleotide sequence ID" value="NZ_CP067420.1"/>
</dbReference>
<organism evidence="2 3">
    <name type="scientific">Skermanella cutis</name>
    <dbReference type="NCBI Taxonomy" id="2775420"/>
    <lineage>
        <taxon>Bacteria</taxon>
        <taxon>Pseudomonadati</taxon>
        <taxon>Pseudomonadota</taxon>
        <taxon>Alphaproteobacteria</taxon>
        <taxon>Rhodospirillales</taxon>
        <taxon>Azospirillaceae</taxon>
        <taxon>Skermanella</taxon>
    </lineage>
</organism>